<dbReference type="SMART" id="SM00220">
    <property type="entry name" value="S_TKc"/>
    <property type="match status" value="1"/>
</dbReference>
<dbReference type="InterPro" id="IPR011009">
    <property type="entry name" value="Kinase-like_dom_sf"/>
</dbReference>
<comment type="caution">
    <text evidence="2">The sequence shown here is derived from an EMBL/GenBank/DDBJ whole genome shotgun (WGS) entry which is preliminary data.</text>
</comment>
<dbReference type="InterPro" id="IPR053235">
    <property type="entry name" value="Ser_Thr_kinase"/>
</dbReference>
<dbReference type="SUPFAM" id="SSF56112">
    <property type="entry name" value="Protein kinase-like (PK-like)"/>
    <property type="match status" value="1"/>
</dbReference>
<organism evidence="2 3">
    <name type="scientific">Streblomastix strix</name>
    <dbReference type="NCBI Taxonomy" id="222440"/>
    <lineage>
        <taxon>Eukaryota</taxon>
        <taxon>Metamonada</taxon>
        <taxon>Preaxostyla</taxon>
        <taxon>Oxymonadida</taxon>
        <taxon>Streblomastigidae</taxon>
        <taxon>Streblomastix</taxon>
    </lineage>
</organism>
<dbReference type="EMBL" id="SNRW01032860">
    <property type="protein sequence ID" value="KAA6356509.1"/>
    <property type="molecule type" value="Genomic_DNA"/>
</dbReference>
<reference evidence="2 3" key="1">
    <citation type="submission" date="2019-03" db="EMBL/GenBank/DDBJ databases">
        <title>Single cell metagenomics reveals metabolic interactions within the superorganism composed of flagellate Streblomastix strix and complex community of Bacteroidetes bacteria on its surface.</title>
        <authorList>
            <person name="Treitli S.C."/>
            <person name="Kolisko M."/>
            <person name="Husnik F."/>
            <person name="Keeling P."/>
            <person name="Hampl V."/>
        </authorList>
    </citation>
    <scope>NUCLEOTIDE SEQUENCE [LARGE SCALE GENOMIC DNA]</scope>
    <source>
        <strain evidence="2">ST1C</strain>
    </source>
</reference>
<name>A0A5J4TEF0_9EUKA</name>
<dbReference type="Pfam" id="PF00069">
    <property type="entry name" value="Pkinase"/>
    <property type="match status" value="1"/>
</dbReference>
<proteinExistence type="predicted"/>
<feature type="non-terminal residue" evidence="2">
    <location>
        <position position="1"/>
    </location>
</feature>
<feature type="domain" description="Protein kinase" evidence="1">
    <location>
        <begin position="1"/>
        <end position="155"/>
    </location>
</feature>
<dbReference type="GO" id="GO:0005737">
    <property type="term" value="C:cytoplasm"/>
    <property type="evidence" value="ECO:0007669"/>
    <property type="project" value="TreeGrafter"/>
</dbReference>
<accession>A0A5J4TEF0</accession>
<dbReference type="PROSITE" id="PS50011">
    <property type="entry name" value="PROTEIN_KINASE_DOM"/>
    <property type="match status" value="1"/>
</dbReference>
<gene>
    <name evidence="2" type="ORF">EZS28_047964</name>
</gene>
<dbReference type="Proteomes" id="UP000324800">
    <property type="component" value="Unassembled WGS sequence"/>
</dbReference>
<dbReference type="AlphaFoldDB" id="A0A5J4TEF0"/>
<evidence type="ECO:0000313" key="2">
    <source>
        <dbReference type="EMBL" id="KAA6356509.1"/>
    </source>
</evidence>
<dbReference type="GO" id="GO:0004674">
    <property type="term" value="F:protein serine/threonine kinase activity"/>
    <property type="evidence" value="ECO:0007669"/>
    <property type="project" value="TreeGrafter"/>
</dbReference>
<dbReference type="Gene3D" id="1.10.510.10">
    <property type="entry name" value="Transferase(Phosphotransferase) domain 1"/>
    <property type="match status" value="1"/>
</dbReference>
<dbReference type="InterPro" id="IPR000719">
    <property type="entry name" value="Prot_kinase_dom"/>
</dbReference>
<dbReference type="PANTHER" id="PTHR24361">
    <property type="entry name" value="MITOGEN-ACTIVATED KINASE KINASE KINASE"/>
    <property type="match status" value="1"/>
</dbReference>
<protein>
    <recommendedName>
        <fullName evidence="1">Protein kinase domain-containing protein</fullName>
    </recommendedName>
</protein>
<evidence type="ECO:0000259" key="1">
    <source>
        <dbReference type="PROSITE" id="PS50011"/>
    </source>
</evidence>
<dbReference type="GO" id="GO:0005524">
    <property type="term" value="F:ATP binding"/>
    <property type="evidence" value="ECO:0007669"/>
    <property type="project" value="InterPro"/>
</dbReference>
<evidence type="ECO:0000313" key="3">
    <source>
        <dbReference type="Proteomes" id="UP000324800"/>
    </source>
</evidence>
<sequence length="155" mass="16995">SGTSGRVYLFRHAEYGVIAAKVIKADKFDQREWDAAGAISNPGFQCPFVLKYHVATMAGDSIVILMEYANAKSLADIARNPRLNLSRHSLRAIIKQLLEGLRMVHTAQVIHRVKIADFGTAKILSNQQLNVTALGTPEIMAPELLLDIGIADNKV</sequence>